<reference evidence="1" key="1">
    <citation type="journal article" date="2014" name="Int. J. Syst. Evol. Microbiol.">
        <title>Complete genome sequence of Corynebacterium casei LMG S-19264T (=DSM 44701T), isolated from a smear-ripened cheese.</title>
        <authorList>
            <consortium name="US DOE Joint Genome Institute (JGI-PGF)"/>
            <person name="Walter F."/>
            <person name="Albersmeier A."/>
            <person name="Kalinowski J."/>
            <person name="Ruckert C."/>
        </authorList>
    </citation>
    <scope>NUCLEOTIDE SEQUENCE</scope>
    <source>
        <strain evidence="1">CCM 7684</strain>
    </source>
</reference>
<keyword evidence="2" id="KW-1185">Reference proteome</keyword>
<evidence type="ECO:0000313" key="1">
    <source>
        <dbReference type="EMBL" id="GGE42956.1"/>
    </source>
</evidence>
<reference evidence="1" key="2">
    <citation type="submission" date="2020-09" db="EMBL/GenBank/DDBJ databases">
        <authorList>
            <person name="Sun Q."/>
            <person name="Sedlacek I."/>
        </authorList>
    </citation>
    <scope>NUCLEOTIDE SEQUENCE</scope>
    <source>
        <strain evidence="1">CCM 7684</strain>
    </source>
</reference>
<dbReference type="AlphaFoldDB" id="A0A8J3DW34"/>
<organism evidence="1 2">
    <name type="scientific">Agaricicola taiwanensis</name>
    <dbReference type="NCBI Taxonomy" id="591372"/>
    <lineage>
        <taxon>Bacteria</taxon>
        <taxon>Pseudomonadati</taxon>
        <taxon>Pseudomonadota</taxon>
        <taxon>Alphaproteobacteria</taxon>
        <taxon>Rhodobacterales</taxon>
        <taxon>Paracoccaceae</taxon>
        <taxon>Agaricicola</taxon>
    </lineage>
</organism>
<dbReference type="EMBL" id="BMCP01000002">
    <property type="protein sequence ID" value="GGE42956.1"/>
    <property type="molecule type" value="Genomic_DNA"/>
</dbReference>
<proteinExistence type="predicted"/>
<sequence>MRYPLLQPDSGEFGFRKRKGAGHAGKLQRHGDVFQRGHGRDQVKGLEDNADMAAAEAGKPILIQLRKILIEQPYRSRISTFQAAKDHQERRFPGSGGADKANALAAIYMKGDPFEDMNAAGAAAKT</sequence>
<dbReference type="Proteomes" id="UP000602745">
    <property type="component" value="Unassembled WGS sequence"/>
</dbReference>
<name>A0A8J3DW34_9RHOB</name>
<gene>
    <name evidence="1" type="ORF">GCM10007276_20240</name>
</gene>
<accession>A0A8J3DW34</accession>
<protein>
    <submittedName>
        <fullName evidence="1">Uncharacterized protein</fullName>
    </submittedName>
</protein>
<comment type="caution">
    <text evidence="1">The sequence shown here is derived from an EMBL/GenBank/DDBJ whole genome shotgun (WGS) entry which is preliminary data.</text>
</comment>
<dbReference type="AntiFam" id="ANF00095">
    <property type="entry name" value="Shadow ORF (opposite ABC transporters)"/>
</dbReference>
<evidence type="ECO:0000313" key="2">
    <source>
        <dbReference type="Proteomes" id="UP000602745"/>
    </source>
</evidence>